<sequence length="92" mass="10300">MKDLLGTGIGPRGQIYITEINHLPSKCTQIWPFERVGTSVVVEDLDARWSNSLTIIFLRVTNRIPSLISPVVLTLPTQLHLIMKIPLTNPNP</sequence>
<name>A0ACB8XVA8_9ASTR</name>
<dbReference type="EMBL" id="CM042046">
    <property type="protein sequence ID" value="KAI3675346.1"/>
    <property type="molecule type" value="Genomic_DNA"/>
</dbReference>
<organism evidence="1 2">
    <name type="scientific">Smallanthus sonchifolius</name>
    <dbReference type="NCBI Taxonomy" id="185202"/>
    <lineage>
        <taxon>Eukaryota</taxon>
        <taxon>Viridiplantae</taxon>
        <taxon>Streptophyta</taxon>
        <taxon>Embryophyta</taxon>
        <taxon>Tracheophyta</taxon>
        <taxon>Spermatophyta</taxon>
        <taxon>Magnoliopsida</taxon>
        <taxon>eudicotyledons</taxon>
        <taxon>Gunneridae</taxon>
        <taxon>Pentapetalae</taxon>
        <taxon>asterids</taxon>
        <taxon>campanulids</taxon>
        <taxon>Asterales</taxon>
        <taxon>Asteraceae</taxon>
        <taxon>Asteroideae</taxon>
        <taxon>Heliantheae alliance</taxon>
        <taxon>Millerieae</taxon>
        <taxon>Smallanthus</taxon>
    </lineage>
</organism>
<evidence type="ECO:0000313" key="2">
    <source>
        <dbReference type="Proteomes" id="UP001056120"/>
    </source>
</evidence>
<keyword evidence="2" id="KW-1185">Reference proteome</keyword>
<reference evidence="2" key="1">
    <citation type="journal article" date="2022" name="Mol. Ecol. Resour.">
        <title>The genomes of chicory, endive, great burdock and yacon provide insights into Asteraceae palaeo-polyploidization history and plant inulin production.</title>
        <authorList>
            <person name="Fan W."/>
            <person name="Wang S."/>
            <person name="Wang H."/>
            <person name="Wang A."/>
            <person name="Jiang F."/>
            <person name="Liu H."/>
            <person name="Zhao H."/>
            <person name="Xu D."/>
            <person name="Zhang Y."/>
        </authorList>
    </citation>
    <scope>NUCLEOTIDE SEQUENCE [LARGE SCALE GENOMIC DNA]</scope>
    <source>
        <strain evidence="2">cv. Yunnan</strain>
    </source>
</reference>
<reference evidence="1 2" key="2">
    <citation type="journal article" date="2022" name="Mol. Ecol. Resour.">
        <title>The genomes of chicory, endive, great burdock and yacon provide insights into Asteraceae paleo-polyploidization history and plant inulin production.</title>
        <authorList>
            <person name="Fan W."/>
            <person name="Wang S."/>
            <person name="Wang H."/>
            <person name="Wang A."/>
            <person name="Jiang F."/>
            <person name="Liu H."/>
            <person name="Zhao H."/>
            <person name="Xu D."/>
            <person name="Zhang Y."/>
        </authorList>
    </citation>
    <scope>NUCLEOTIDE SEQUENCE [LARGE SCALE GENOMIC DNA]</scope>
    <source>
        <strain evidence="2">cv. Yunnan</strain>
        <tissue evidence="1">Leaves</tissue>
    </source>
</reference>
<proteinExistence type="predicted"/>
<comment type="caution">
    <text evidence="1">The sequence shown here is derived from an EMBL/GenBank/DDBJ whole genome shotgun (WGS) entry which is preliminary data.</text>
</comment>
<protein>
    <submittedName>
        <fullName evidence="1">Uncharacterized protein</fullName>
    </submittedName>
</protein>
<evidence type="ECO:0000313" key="1">
    <source>
        <dbReference type="EMBL" id="KAI3675346.1"/>
    </source>
</evidence>
<dbReference type="Proteomes" id="UP001056120">
    <property type="component" value="Linkage Group LG29"/>
</dbReference>
<gene>
    <name evidence="1" type="ORF">L1987_84935</name>
</gene>
<accession>A0ACB8XVA8</accession>